<dbReference type="CDD" id="cd00077">
    <property type="entry name" value="HDc"/>
    <property type="match status" value="1"/>
</dbReference>
<protein>
    <submittedName>
        <fullName evidence="4">Response regulator receiver modulated metal dependent phosphohydrolase</fullName>
    </submittedName>
</protein>
<dbReference type="PROSITE" id="PS50110">
    <property type="entry name" value="RESPONSE_REGULATORY"/>
    <property type="match status" value="2"/>
</dbReference>
<dbReference type="GO" id="GO:0000160">
    <property type="term" value="P:phosphorelay signal transduction system"/>
    <property type="evidence" value="ECO:0007669"/>
    <property type="project" value="InterPro"/>
</dbReference>
<dbReference type="AlphaFoldDB" id="H1FUZ5"/>
<dbReference type="Proteomes" id="UP000006431">
    <property type="component" value="Unassembled WGS sequence"/>
</dbReference>
<evidence type="ECO:0000256" key="1">
    <source>
        <dbReference type="PROSITE-ProRule" id="PRU00169"/>
    </source>
</evidence>
<feature type="domain" description="Response regulatory" evidence="2">
    <location>
        <begin position="124"/>
        <end position="241"/>
    </location>
</feature>
<organism evidence="4 5">
    <name type="scientific">Sulfurimonas gotlandica (strain DSM 19862 / JCM 16533 / GD1)</name>
    <dbReference type="NCBI Taxonomy" id="929558"/>
    <lineage>
        <taxon>Bacteria</taxon>
        <taxon>Pseudomonadati</taxon>
        <taxon>Campylobacterota</taxon>
        <taxon>Epsilonproteobacteria</taxon>
        <taxon>Campylobacterales</taxon>
        <taxon>Sulfurimonadaceae</taxon>
        <taxon>Sulfurimonas</taxon>
    </lineage>
</organism>
<keyword evidence="1" id="KW-0597">Phosphoprotein</keyword>
<accession>H1FUZ5</accession>
<dbReference type="GO" id="GO:0016787">
    <property type="term" value="F:hydrolase activity"/>
    <property type="evidence" value="ECO:0007669"/>
    <property type="project" value="UniProtKB-KW"/>
</dbReference>
<dbReference type="eggNOG" id="COG3437">
    <property type="taxonomic scope" value="Bacteria"/>
</dbReference>
<dbReference type="HOGENOM" id="CLU_000445_92_10_7"/>
<proteinExistence type="predicted"/>
<feature type="modified residue" description="4-aspartylphosphate" evidence="1">
    <location>
        <position position="174"/>
    </location>
</feature>
<dbReference type="STRING" id="929558.SMGD1_1665"/>
<reference evidence="4 5" key="1">
    <citation type="journal article" date="2012" name="Proc. Natl. Acad. Sci. U.S.A.">
        <title>Genome and physiology of a model Epsilonproteobacterium responsible for sulfide detoxification in marine oxygen depletion zones.</title>
        <authorList>
            <person name="Grote J."/>
            <person name="Schott T."/>
            <person name="Bruckner C.G."/>
            <person name="Glockner F.O."/>
            <person name="Jost G."/>
            <person name="Teeling H."/>
            <person name="Labrenz M."/>
            <person name="Jurgens K."/>
        </authorList>
    </citation>
    <scope>NUCLEOTIDE SEQUENCE [LARGE SCALE GENOMIC DNA]</scope>
    <source>
        <strain evidence="4 5">GD1</strain>
    </source>
</reference>
<dbReference type="Pfam" id="PF13487">
    <property type="entry name" value="HD_5"/>
    <property type="match status" value="1"/>
</dbReference>
<gene>
    <name evidence="4" type="ORF">SMGD1_1665</name>
</gene>
<feature type="domain" description="HD-GYP" evidence="3">
    <location>
        <begin position="251"/>
        <end position="451"/>
    </location>
</feature>
<dbReference type="InterPro" id="IPR052020">
    <property type="entry name" value="Cyclic_di-GMP/3'3'-cGAMP_PDE"/>
</dbReference>
<dbReference type="SMART" id="SM00448">
    <property type="entry name" value="REC"/>
    <property type="match status" value="2"/>
</dbReference>
<dbReference type="PROSITE" id="PS51832">
    <property type="entry name" value="HD_GYP"/>
    <property type="match status" value="1"/>
</dbReference>
<dbReference type="PATRIC" id="fig|929558.5.peg.1656"/>
<dbReference type="PANTHER" id="PTHR45228">
    <property type="entry name" value="CYCLIC DI-GMP PHOSPHODIESTERASE TM_0186-RELATED"/>
    <property type="match status" value="1"/>
</dbReference>
<keyword evidence="4" id="KW-0378">Hydrolase</keyword>
<evidence type="ECO:0000313" key="4">
    <source>
        <dbReference type="EMBL" id="EHP30189.1"/>
    </source>
</evidence>
<dbReference type="InterPro" id="IPR011006">
    <property type="entry name" value="CheY-like_superfamily"/>
</dbReference>
<evidence type="ECO:0000259" key="2">
    <source>
        <dbReference type="PROSITE" id="PS50110"/>
    </source>
</evidence>
<dbReference type="InterPro" id="IPR037522">
    <property type="entry name" value="HD_GYP_dom"/>
</dbReference>
<dbReference type="Pfam" id="PF00072">
    <property type="entry name" value="Response_reg"/>
    <property type="match status" value="1"/>
</dbReference>
<dbReference type="Gene3D" id="1.10.3210.10">
    <property type="entry name" value="Hypothetical protein af1432"/>
    <property type="match status" value="1"/>
</dbReference>
<dbReference type="InterPro" id="IPR003607">
    <property type="entry name" value="HD/PDEase_dom"/>
</dbReference>
<sequence length="464" mass="53269">MAKLLIIEDSKTLCMVFDELLNKYTNFDFDIAMTYEEARLSLSQTRYEFAVADMNLPDAPNGEIIALLNKHNVAPIVFTAIFDESFREGFETARIVDYVLKERFENVIYVIEKLKQLEANKKKTVLVVDDSALYANYLKQNFMLHHFKVISASNGKEALEKLELHPEIDLVITDYHMPVMDGLEFVRAIRKKRTKKDLSIIILTSDTNSYTTSRFLKDGANDYITKPFSRDEFYSRIYQNVETVELFESMRSEFNEDIIALLAEVTEFKSSETSSHIKRISEYVYLLAKLLGMFDEEAKMISKMSVLHDIGKVTIADNVLCKPGKLTQEEFEHMKAHTANGKKLLERAFNSDPKVSKVAQEIAMHHHEKWDGSGYPDGLKGEEIPVHARIVGLVDVFDALVNRRVYKDPWTLDDTLSYIENNAGTHFDPKIVKLFLLNIGCFINVVNKYEDEESKATFCKVSPI</sequence>
<dbReference type="OrthoDB" id="9781223at2"/>
<dbReference type="Gene3D" id="3.40.50.2300">
    <property type="match status" value="2"/>
</dbReference>
<evidence type="ECO:0000313" key="5">
    <source>
        <dbReference type="Proteomes" id="UP000006431"/>
    </source>
</evidence>
<dbReference type="RefSeq" id="WP_008341118.1">
    <property type="nucleotide sequence ID" value="NZ_AFRZ01000001.1"/>
</dbReference>
<dbReference type="EMBL" id="AFRZ01000001">
    <property type="protein sequence ID" value="EHP30189.1"/>
    <property type="molecule type" value="Genomic_DNA"/>
</dbReference>
<comment type="caution">
    <text evidence="4">The sequence shown here is derived from an EMBL/GenBank/DDBJ whole genome shotgun (WGS) entry which is preliminary data.</text>
</comment>
<dbReference type="InterPro" id="IPR001789">
    <property type="entry name" value="Sig_transdc_resp-reg_receiver"/>
</dbReference>
<feature type="domain" description="Response regulatory" evidence="2">
    <location>
        <begin position="3"/>
        <end position="116"/>
    </location>
</feature>
<feature type="modified residue" description="4-aspartylphosphate" evidence="1">
    <location>
        <position position="53"/>
    </location>
</feature>
<keyword evidence="5" id="KW-1185">Reference proteome</keyword>
<dbReference type="PANTHER" id="PTHR45228:SF1">
    <property type="entry name" value="CYCLIC DI-GMP PHOSPHODIESTERASE TM_0186"/>
    <property type="match status" value="1"/>
</dbReference>
<evidence type="ECO:0000259" key="3">
    <source>
        <dbReference type="PROSITE" id="PS51832"/>
    </source>
</evidence>
<name>H1FUZ5_SULGG</name>
<dbReference type="SUPFAM" id="SSF109604">
    <property type="entry name" value="HD-domain/PDEase-like"/>
    <property type="match status" value="1"/>
</dbReference>
<dbReference type="SUPFAM" id="SSF52172">
    <property type="entry name" value="CheY-like"/>
    <property type="match status" value="2"/>
</dbReference>